<organism evidence="1 2">
    <name type="scientific">Seiridium cardinale</name>
    <dbReference type="NCBI Taxonomy" id="138064"/>
    <lineage>
        <taxon>Eukaryota</taxon>
        <taxon>Fungi</taxon>
        <taxon>Dikarya</taxon>
        <taxon>Ascomycota</taxon>
        <taxon>Pezizomycotina</taxon>
        <taxon>Sordariomycetes</taxon>
        <taxon>Xylariomycetidae</taxon>
        <taxon>Amphisphaeriales</taxon>
        <taxon>Sporocadaceae</taxon>
        <taxon>Seiridium</taxon>
    </lineage>
</organism>
<name>A0ABR2X6R1_9PEZI</name>
<dbReference type="EMBL" id="JARVKM010000138">
    <property type="protein sequence ID" value="KAK9769312.1"/>
    <property type="molecule type" value="Genomic_DNA"/>
</dbReference>
<dbReference type="Proteomes" id="UP001465668">
    <property type="component" value="Unassembled WGS sequence"/>
</dbReference>
<reference evidence="1 2" key="1">
    <citation type="submission" date="2024-02" db="EMBL/GenBank/DDBJ databases">
        <title>First draft genome assembly of two strains of Seiridium cardinale.</title>
        <authorList>
            <person name="Emiliani G."/>
            <person name="Scali E."/>
        </authorList>
    </citation>
    <scope>NUCLEOTIDE SEQUENCE [LARGE SCALE GENOMIC DNA]</scope>
    <source>
        <strain evidence="1 2">BM-138-000479</strain>
    </source>
</reference>
<evidence type="ECO:0000313" key="1">
    <source>
        <dbReference type="EMBL" id="KAK9769312.1"/>
    </source>
</evidence>
<accession>A0ABR2X6R1</accession>
<comment type="caution">
    <text evidence="1">The sequence shown here is derived from an EMBL/GenBank/DDBJ whole genome shotgun (WGS) entry which is preliminary data.</text>
</comment>
<protein>
    <submittedName>
        <fullName evidence="1">Uncharacterized protein</fullName>
    </submittedName>
</protein>
<keyword evidence="2" id="KW-1185">Reference proteome</keyword>
<proteinExistence type="predicted"/>
<gene>
    <name evidence="1" type="ORF">SCAR479_14013</name>
</gene>
<evidence type="ECO:0000313" key="2">
    <source>
        <dbReference type="Proteomes" id="UP001465668"/>
    </source>
</evidence>
<sequence length="15" mass="1747">MGHLTELKYEASRVI</sequence>